<dbReference type="Pfam" id="PF17164">
    <property type="entry name" value="DUF5122"/>
    <property type="match status" value="3"/>
</dbReference>
<feature type="region of interest" description="Disordered" evidence="1">
    <location>
        <begin position="23"/>
        <end position="53"/>
    </location>
</feature>
<sequence length="506" mass="53348">MKIQRLTLLVMLLSGMQLAACSSDDDDNDVLPEDDTTEPSVPAVPDEPTADTGGLQTLADISTDRANDLRGLSFAADGKIYASGYSGSDDALLKTVVARFNVDGSLDTTFGDAGIVEVDVAVGREEQSLGIVELANGDVLVSVNAVDEDGGQSVYLLRFDNVGAQAVSPAWGDTEGKVEVIYGWSNTDNAAYGGEDAPEDTAFDMKLDNSGGGERVVLFGYGAATQDSGRIDRDRYVVRLNATDGTPDTAFNAGNAFAYHSTSDFNDNGRRGLVESDGSIMSIGYTNLGEGYANHVILFKLNADGTLDSNFGNFIVPESTGTELGFEPQPGVAVFNPFRVDGGFAEAYSAARQSDGSYVTTGYGRATAEETPSTLGFQTSIEQDVVSFRVAGTALDTSWGNNGNQAFQSEGQDRETNEDRGRHMAILGDDRTVQVGRYGGTAAIYVVTSEGQLDTQVDEDGIIELGHDTIESQFYGIAASADGSHVAVTTNGDDNGARLVVLNVSQ</sequence>
<protein>
    <submittedName>
        <fullName evidence="3">Uncharacterized protein</fullName>
    </submittedName>
</protein>
<feature type="compositionally biased region" description="Acidic residues" evidence="1">
    <location>
        <begin position="23"/>
        <end position="37"/>
    </location>
</feature>
<name>A0A2Z2NPD9_9GAMM</name>
<feature type="signal peptide" evidence="2">
    <location>
        <begin position="1"/>
        <end position="19"/>
    </location>
</feature>
<evidence type="ECO:0000313" key="3">
    <source>
        <dbReference type="EMBL" id="ASJ73352.1"/>
    </source>
</evidence>
<evidence type="ECO:0000256" key="1">
    <source>
        <dbReference type="SAM" id="MobiDB-lite"/>
    </source>
</evidence>
<evidence type="ECO:0000256" key="2">
    <source>
        <dbReference type="SAM" id="SignalP"/>
    </source>
</evidence>
<keyword evidence="2" id="KW-0732">Signal</keyword>
<reference evidence="3 4" key="1">
    <citation type="submission" date="2016-12" db="EMBL/GenBank/DDBJ databases">
        <authorList>
            <person name="Song W.-J."/>
            <person name="Kurnit D.M."/>
        </authorList>
    </citation>
    <scope>NUCLEOTIDE SEQUENCE [LARGE SCALE GENOMIC DNA]</scope>
    <source>
        <strain evidence="3 4">IMCC3135</strain>
    </source>
</reference>
<dbReference type="KEGG" id="gai:IMCC3135_16350"/>
<organism evidence="3 4">
    <name type="scientific">Granulosicoccus antarcticus IMCC3135</name>
    <dbReference type="NCBI Taxonomy" id="1192854"/>
    <lineage>
        <taxon>Bacteria</taxon>
        <taxon>Pseudomonadati</taxon>
        <taxon>Pseudomonadota</taxon>
        <taxon>Gammaproteobacteria</taxon>
        <taxon>Chromatiales</taxon>
        <taxon>Granulosicoccaceae</taxon>
        <taxon>Granulosicoccus</taxon>
    </lineage>
</organism>
<dbReference type="OrthoDB" id="6089850at2"/>
<dbReference type="Gene3D" id="2.80.10.50">
    <property type="match status" value="1"/>
</dbReference>
<dbReference type="Proteomes" id="UP000250079">
    <property type="component" value="Chromosome"/>
</dbReference>
<dbReference type="AlphaFoldDB" id="A0A2Z2NPD9"/>
<evidence type="ECO:0000313" key="4">
    <source>
        <dbReference type="Proteomes" id="UP000250079"/>
    </source>
</evidence>
<proteinExistence type="predicted"/>
<feature type="chain" id="PRO_5016366265" evidence="2">
    <location>
        <begin position="20"/>
        <end position="506"/>
    </location>
</feature>
<accession>A0A2Z2NPD9</accession>
<dbReference type="InterPro" id="IPR013431">
    <property type="entry name" value="Delta_60_rpt"/>
</dbReference>
<keyword evidence="4" id="KW-1185">Reference proteome</keyword>
<dbReference type="EMBL" id="CP018632">
    <property type="protein sequence ID" value="ASJ73352.1"/>
    <property type="molecule type" value="Genomic_DNA"/>
</dbReference>
<dbReference type="RefSeq" id="WP_088918557.1">
    <property type="nucleotide sequence ID" value="NZ_CP018632.1"/>
</dbReference>
<gene>
    <name evidence="3" type="ORF">IMCC3135_16350</name>
</gene>
<dbReference type="SUPFAM" id="SSF101908">
    <property type="entry name" value="Putative isomerase YbhE"/>
    <property type="match status" value="1"/>
</dbReference>
<dbReference type="NCBIfam" id="TIGR02608">
    <property type="entry name" value="delta_60_rpt"/>
    <property type="match status" value="3"/>
</dbReference>